<evidence type="ECO:0000313" key="5">
    <source>
        <dbReference type="EMBL" id="QIQ05119.1"/>
    </source>
</evidence>
<feature type="domain" description="Prokaryotic pPIWI-RE MID" evidence="4">
    <location>
        <begin position="460"/>
        <end position="590"/>
    </location>
</feature>
<proteinExistence type="predicted"/>
<evidence type="ECO:0000259" key="3">
    <source>
        <dbReference type="Pfam" id="PF13111"/>
    </source>
</evidence>
<keyword evidence="6" id="KW-1185">Reference proteome</keyword>
<dbReference type="InterPro" id="IPR024996">
    <property type="entry name" value="RNaseH_pPIWI_RE"/>
</dbReference>
<accession>A0A6G9H4A3</accession>
<dbReference type="KEGG" id="slia:HA039_25125"/>
<name>A0A6G9H4A3_9ACTN</name>
<feature type="region of interest" description="Disordered" evidence="1">
    <location>
        <begin position="662"/>
        <end position="694"/>
    </location>
</feature>
<dbReference type="Pfam" id="PF13032">
    <property type="entry name" value="RNaseH_pPIWI_RE"/>
    <property type="match status" value="1"/>
</dbReference>
<protein>
    <submittedName>
        <fullName evidence="5">RNAseH domain-containing protein</fullName>
    </submittedName>
</protein>
<evidence type="ECO:0000259" key="2">
    <source>
        <dbReference type="Pfam" id="PF13032"/>
    </source>
</evidence>
<dbReference type="InterPro" id="IPR040496">
    <property type="entry name" value="MID_pPIWI_RE"/>
</dbReference>
<dbReference type="InterPro" id="IPR025085">
    <property type="entry name" value="pPIWI_RE_X"/>
</dbReference>
<evidence type="ECO:0000256" key="1">
    <source>
        <dbReference type="SAM" id="MobiDB-lite"/>
    </source>
</evidence>
<dbReference type="RefSeq" id="WP_167033632.1">
    <property type="nucleotide sequence ID" value="NZ_CP050177.1"/>
</dbReference>
<gene>
    <name evidence="5" type="ORF">HA039_25125</name>
</gene>
<dbReference type="Proteomes" id="UP000501179">
    <property type="component" value="Chromosome"/>
</dbReference>
<dbReference type="Pfam" id="PF18157">
    <property type="entry name" value="MID_pPIWI_RE"/>
    <property type="match status" value="1"/>
</dbReference>
<dbReference type="AlphaFoldDB" id="A0A6G9H4A3"/>
<evidence type="ECO:0000259" key="4">
    <source>
        <dbReference type="Pfam" id="PF18157"/>
    </source>
</evidence>
<sequence length="928" mass="102952">MYHTVRCLAYEPDPDRGPWMEHLQVLRLGEDLHNELTRRSEEANATGDRPGRLPVTRLNSLLQALAPGTVATARHAGSDGRLPWLYAREAVPVDVLAPVIGTWASGLLVGGEGDDDDDLEETLLTEGSASGPRLPAWENTTIDLTETLISGGGTAEPEQRLYSLLPEQIAFRLAEHPLRIRGTILRFRVVSSASGTDLISWPPQRYERGRQTWYYSARLNITVHTVPFAPRFRVHISAGLRRWATRLDIRPRELDGSTVLLDVPIPWPDSADHRRRLMTNTLGYDRRKREIAWRRRSAAPLLPELDILRHYPDAAELFASPEKWITGRGEVAAGIVYHPSLGPHEVGAGLMPGERATLDAWIEDGLRPVLRRVDDLRRVTRRNTPTLLPRTVKKDEPDTREARKSLARRTALAVALSGQSLDVEVVWQSPETRDALLAELPRLIGLPPGSNTDREKKVWRWRHEGIDITVRTRPAGPLVAALTVAQDRGRRRSVRLAEAVEERCALVLSEVGPPWEGIGLVIAEIADKGRFSAVPDSDPKNALRLAWARQGRPSQFINLPQEDTAAVEHRARSTWLDAFRQLGAVSPPAHRVGAGIPSDLQYVALWMVRYTRKGPTRCPVRRLIAVRVRPGGGGLGDVDGWDAERAEWVPYRQLLLQLADSAKPEESSAPGNRLRQPAGSASDSARAAGRSARWQAQTERQIRELLFQLRERPTLLLVSAGNLRQHWPYLRNGALVRDCLAFGTEPQQRHSLYGEELRVVVLRDANGRNEVAEWYAHDGKGKVGFAEGVWGTSDLEGRVFSSITSTPHTAANLPRGLMKLVPAEGSRTAPGKTAWNPTQLEVTVLGCRSPHSEECGNGSCESVDNAAEWATLTHQLRYHDDYQPLSRPLPLHLARLAGEYVLPLATGGEPAKAGDGLVRTAMEELETT</sequence>
<organism evidence="5 6">
    <name type="scientific">Streptomyces liangshanensis</name>
    <dbReference type="NCBI Taxonomy" id="2717324"/>
    <lineage>
        <taxon>Bacteria</taxon>
        <taxon>Bacillati</taxon>
        <taxon>Actinomycetota</taxon>
        <taxon>Actinomycetes</taxon>
        <taxon>Kitasatosporales</taxon>
        <taxon>Streptomycetaceae</taxon>
        <taxon>Streptomyces</taxon>
    </lineage>
</organism>
<dbReference type="Pfam" id="PF13111">
    <property type="entry name" value="pPIWI_RE_X"/>
    <property type="match status" value="1"/>
</dbReference>
<feature type="domain" description="pPIWI-RE RNaseH" evidence="2">
    <location>
        <begin position="602"/>
        <end position="903"/>
    </location>
</feature>
<evidence type="ECO:0000313" key="6">
    <source>
        <dbReference type="Proteomes" id="UP000501179"/>
    </source>
</evidence>
<reference evidence="5 6" key="1">
    <citation type="submission" date="2020-03" db="EMBL/GenBank/DDBJ databases">
        <title>A novel species.</title>
        <authorList>
            <person name="Gao J."/>
        </authorList>
    </citation>
    <scope>NUCLEOTIDE SEQUENCE [LARGE SCALE GENOMIC DNA]</scope>
    <source>
        <strain evidence="5 6">QMT-12</strain>
    </source>
</reference>
<feature type="domain" description="pPIWI-RE module N-terminal" evidence="3">
    <location>
        <begin position="9"/>
        <end position="415"/>
    </location>
</feature>
<dbReference type="EMBL" id="CP050177">
    <property type="protein sequence ID" value="QIQ05119.1"/>
    <property type="molecule type" value="Genomic_DNA"/>
</dbReference>
<feature type="compositionally biased region" description="Low complexity" evidence="1">
    <location>
        <begin position="678"/>
        <end position="693"/>
    </location>
</feature>